<dbReference type="PANTHER" id="PTHR30558">
    <property type="entry name" value="EXBD MEMBRANE COMPONENT OF PMF-DRIVEN MACROMOLECULE IMPORT SYSTEM"/>
    <property type="match status" value="1"/>
</dbReference>
<dbReference type="InterPro" id="IPR003400">
    <property type="entry name" value="ExbD"/>
</dbReference>
<dbReference type="Gene3D" id="3.30.420.270">
    <property type="match status" value="1"/>
</dbReference>
<evidence type="ECO:0000256" key="4">
    <source>
        <dbReference type="ARBA" id="ARBA00022692"/>
    </source>
</evidence>
<dbReference type="GO" id="GO:0005886">
    <property type="term" value="C:plasma membrane"/>
    <property type="evidence" value="ECO:0007669"/>
    <property type="project" value="UniProtKB-SubCell"/>
</dbReference>
<comment type="caution">
    <text evidence="9">The sequence shown here is derived from an EMBL/GenBank/DDBJ whole genome shotgun (WGS) entry which is preliminary data.</text>
</comment>
<proteinExistence type="inferred from homology"/>
<dbReference type="GeneID" id="88764961"/>
<keyword evidence="5 8" id="KW-1133">Transmembrane helix</keyword>
<dbReference type="PATRIC" id="fig|423471.3.peg.1031"/>
<dbReference type="Pfam" id="PF02472">
    <property type="entry name" value="ExbD"/>
    <property type="match status" value="1"/>
</dbReference>
<organism evidence="9 10">
    <name type="scientific">Crocosphaera watsonii WH 0003</name>
    <dbReference type="NCBI Taxonomy" id="423471"/>
    <lineage>
        <taxon>Bacteria</taxon>
        <taxon>Bacillati</taxon>
        <taxon>Cyanobacteriota</taxon>
        <taxon>Cyanophyceae</taxon>
        <taxon>Oscillatoriophycideae</taxon>
        <taxon>Chroococcales</taxon>
        <taxon>Aphanothecaceae</taxon>
        <taxon>Crocosphaera</taxon>
    </lineage>
</organism>
<dbReference type="Proteomes" id="UP000003477">
    <property type="component" value="Unassembled WGS sequence"/>
</dbReference>
<reference evidence="9 10" key="1">
    <citation type="journal article" date="2011" name="Front. Microbiol.">
        <title>Two Strains of Crocosphaera watsonii with Highly Conserved Genomes are Distinguished by Strain-Specific Features.</title>
        <authorList>
            <person name="Bench S.R."/>
            <person name="Ilikchyan I.N."/>
            <person name="Tripp H.J."/>
            <person name="Zehr J.P."/>
        </authorList>
    </citation>
    <scope>NUCLEOTIDE SEQUENCE [LARGE SCALE GENOMIC DNA]</scope>
    <source>
        <strain evidence="9 10">WH 0003</strain>
    </source>
</reference>
<evidence type="ECO:0000256" key="5">
    <source>
        <dbReference type="ARBA" id="ARBA00022989"/>
    </source>
</evidence>
<evidence type="ECO:0000256" key="3">
    <source>
        <dbReference type="ARBA" id="ARBA00022475"/>
    </source>
</evidence>
<feature type="transmembrane region" description="Helical" evidence="8">
    <location>
        <begin position="15"/>
        <end position="36"/>
    </location>
</feature>
<dbReference type="PANTHER" id="PTHR30558:SF3">
    <property type="entry name" value="BIOPOLYMER TRANSPORT PROTEIN EXBD-RELATED"/>
    <property type="match status" value="1"/>
</dbReference>
<gene>
    <name evidence="9" type="ORF">CWATWH0003_1115</name>
</gene>
<evidence type="ECO:0000256" key="8">
    <source>
        <dbReference type="SAM" id="Phobius"/>
    </source>
</evidence>
<accession>G5J0S7</accession>
<evidence type="ECO:0000256" key="6">
    <source>
        <dbReference type="ARBA" id="ARBA00023136"/>
    </source>
</evidence>
<protein>
    <submittedName>
        <fullName evidence="9">Biopolymer transport protein ExbD/TolR</fullName>
    </submittedName>
</protein>
<keyword evidence="7" id="KW-0653">Protein transport</keyword>
<dbReference type="RefSeq" id="WP_007309597.1">
    <property type="nucleotide sequence ID" value="NZ_AESD01000178.1"/>
</dbReference>
<keyword evidence="3" id="KW-1003">Cell membrane</keyword>
<keyword evidence="7" id="KW-0813">Transport</keyword>
<comment type="subcellular location">
    <subcellularLocation>
        <location evidence="1">Cell membrane</location>
        <topology evidence="1">Single-pass membrane protein</topology>
    </subcellularLocation>
    <subcellularLocation>
        <location evidence="7">Cell membrane</location>
        <topology evidence="7">Single-pass type II membrane protein</topology>
    </subcellularLocation>
</comment>
<evidence type="ECO:0000256" key="7">
    <source>
        <dbReference type="RuleBase" id="RU003879"/>
    </source>
</evidence>
<sequence>MRLPDEIDTPGEINILPMIDIIFSILAFVIISTLSLTRSEGLPVDLPSAKTSEPQEVKQINITVDSDGDIFVDRQPTEVDNLKTSITNLMGEEEQILVVINGDKKAEHGIVVGVMDQVRQVPGAKLAIASTKSD</sequence>
<dbReference type="GO" id="GO:0022857">
    <property type="term" value="F:transmembrane transporter activity"/>
    <property type="evidence" value="ECO:0007669"/>
    <property type="project" value="InterPro"/>
</dbReference>
<name>G5J0S7_CROWT</name>
<evidence type="ECO:0000256" key="1">
    <source>
        <dbReference type="ARBA" id="ARBA00004162"/>
    </source>
</evidence>
<dbReference type="GO" id="GO:0015031">
    <property type="term" value="P:protein transport"/>
    <property type="evidence" value="ECO:0007669"/>
    <property type="project" value="UniProtKB-KW"/>
</dbReference>
<evidence type="ECO:0000256" key="2">
    <source>
        <dbReference type="ARBA" id="ARBA00005811"/>
    </source>
</evidence>
<evidence type="ECO:0000313" key="9">
    <source>
        <dbReference type="EMBL" id="EHJ14202.1"/>
    </source>
</evidence>
<keyword evidence="4 7" id="KW-0812">Transmembrane</keyword>
<comment type="similarity">
    <text evidence="2 7">Belongs to the ExbD/TolR family.</text>
</comment>
<evidence type="ECO:0000313" key="10">
    <source>
        <dbReference type="Proteomes" id="UP000003477"/>
    </source>
</evidence>
<dbReference type="EMBL" id="AESD01000178">
    <property type="protein sequence ID" value="EHJ14202.1"/>
    <property type="molecule type" value="Genomic_DNA"/>
</dbReference>
<keyword evidence="6 8" id="KW-0472">Membrane</keyword>
<dbReference type="AlphaFoldDB" id="G5J0S7"/>